<dbReference type="Proteomes" id="UP000244874">
    <property type="component" value="Unassembled WGS sequence"/>
</dbReference>
<feature type="transmembrane region" description="Helical" evidence="1">
    <location>
        <begin position="92"/>
        <end position="110"/>
    </location>
</feature>
<sequence length="112" mass="12060">MQAAIQKSQGELSSLRQEVITATEAFRSKSRFFVTPSGNGWAVVSSSNNRVYGRNISYPQAVRYAQSLERAIDAKTLPVVAAVKIRQVGESATRWVSLFALALVLLAGAASS</sequence>
<gene>
    <name evidence="2" type="ORF">DBB42_26305</name>
</gene>
<dbReference type="AlphaFoldDB" id="A0A2R7UC67"/>
<keyword evidence="1" id="KW-1133">Transmembrane helix</keyword>
<evidence type="ECO:0000313" key="3">
    <source>
        <dbReference type="Proteomes" id="UP000244874"/>
    </source>
</evidence>
<comment type="caution">
    <text evidence="2">The sequence shown here is derived from an EMBL/GenBank/DDBJ whole genome shotgun (WGS) entry which is preliminary data.</text>
</comment>
<name>A0A2R7UC67_PSEDL</name>
<accession>A0A2R7UC67</accession>
<protein>
    <submittedName>
        <fullName evidence="2">Uncharacterized protein</fullName>
    </submittedName>
</protein>
<reference evidence="2 3" key="1">
    <citation type="submission" date="2018-04" db="EMBL/GenBank/DDBJ databases">
        <authorList>
            <person name="Go L.Y."/>
            <person name="Mitchell J.A."/>
        </authorList>
    </citation>
    <scope>NUCLEOTIDE SEQUENCE [LARGE SCALE GENOMIC DNA]</scope>
    <source>
        <strain evidence="2 3">KCJK7865</strain>
    </source>
</reference>
<organism evidence="2 3">
    <name type="scientific">Pseudomonas plecoglossicida</name>
    <dbReference type="NCBI Taxonomy" id="70775"/>
    <lineage>
        <taxon>Bacteria</taxon>
        <taxon>Pseudomonadati</taxon>
        <taxon>Pseudomonadota</taxon>
        <taxon>Gammaproteobacteria</taxon>
        <taxon>Pseudomonadales</taxon>
        <taxon>Pseudomonadaceae</taxon>
        <taxon>Pseudomonas</taxon>
    </lineage>
</organism>
<keyword evidence="1" id="KW-0472">Membrane</keyword>
<dbReference type="RefSeq" id="WP_108481740.1">
    <property type="nucleotide sequence ID" value="NZ_QANO01000190.1"/>
</dbReference>
<evidence type="ECO:0000256" key="1">
    <source>
        <dbReference type="SAM" id="Phobius"/>
    </source>
</evidence>
<proteinExistence type="predicted"/>
<keyword evidence="1" id="KW-0812">Transmembrane</keyword>
<evidence type="ECO:0000313" key="2">
    <source>
        <dbReference type="EMBL" id="PTU49280.1"/>
    </source>
</evidence>
<dbReference type="EMBL" id="QANO01000190">
    <property type="protein sequence ID" value="PTU49280.1"/>
    <property type="molecule type" value="Genomic_DNA"/>
</dbReference>